<gene>
    <name evidence="7" type="ORF">TeGR_g7414</name>
</gene>
<evidence type="ECO:0000256" key="6">
    <source>
        <dbReference type="SAM" id="MobiDB-lite"/>
    </source>
</evidence>
<reference evidence="7 8" key="1">
    <citation type="journal article" date="2023" name="Commun. Biol.">
        <title>Genome analysis of Parmales, the sister group of diatoms, reveals the evolutionary specialization of diatoms from phago-mixotrophs to photoautotrophs.</title>
        <authorList>
            <person name="Ban H."/>
            <person name="Sato S."/>
            <person name="Yoshikawa S."/>
            <person name="Yamada K."/>
            <person name="Nakamura Y."/>
            <person name="Ichinomiya M."/>
            <person name="Sato N."/>
            <person name="Blanc-Mathieu R."/>
            <person name="Endo H."/>
            <person name="Kuwata A."/>
            <person name="Ogata H."/>
        </authorList>
    </citation>
    <scope>NUCLEOTIDE SEQUENCE [LARGE SCALE GENOMIC DNA]</scope>
</reference>
<accession>A0ABQ6MVU0</accession>
<organism evidence="7 8">
    <name type="scientific">Tetraparma gracilis</name>
    <dbReference type="NCBI Taxonomy" id="2962635"/>
    <lineage>
        <taxon>Eukaryota</taxon>
        <taxon>Sar</taxon>
        <taxon>Stramenopiles</taxon>
        <taxon>Ochrophyta</taxon>
        <taxon>Bolidophyceae</taxon>
        <taxon>Parmales</taxon>
        <taxon>Triparmaceae</taxon>
        <taxon>Tetraparma</taxon>
    </lineage>
</organism>
<proteinExistence type="inferred from homology"/>
<dbReference type="Pfam" id="PF02144">
    <property type="entry name" value="Rad1"/>
    <property type="match status" value="1"/>
</dbReference>
<dbReference type="PANTHER" id="PTHR10870:SF0">
    <property type="entry name" value="CELL CYCLE CHECKPOINT PROTEIN RAD1"/>
    <property type="match status" value="1"/>
</dbReference>
<dbReference type="InterPro" id="IPR003021">
    <property type="entry name" value="Rad1_Rec1_Rad17"/>
</dbReference>
<comment type="similarity">
    <text evidence="2">Belongs to the rad1 family.</text>
</comment>
<evidence type="ECO:0000256" key="4">
    <source>
        <dbReference type="ARBA" id="ARBA00023204"/>
    </source>
</evidence>
<evidence type="ECO:0000313" key="7">
    <source>
        <dbReference type="EMBL" id="GMI34496.1"/>
    </source>
</evidence>
<feature type="compositionally biased region" description="Acidic residues" evidence="6">
    <location>
        <begin position="267"/>
        <end position="276"/>
    </location>
</feature>
<feature type="compositionally biased region" description="Basic and acidic residues" evidence="6">
    <location>
        <begin position="332"/>
        <end position="347"/>
    </location>
</feature>
<feature type="compositionally biased region" description="Acidic residues" evidence="6">
    <location>
        <begin position="348"/>
        <end position="358"/>
    </location>
</feature>
<dbReference type="EMBL" id="BRYB01001829">
    <property type="protein sequence ID" value="GMI34496.1"/>
    <property type="molecule type" value="Genomic_DNA"/>
</dbReference>
<dbReference type="Gene3D" id="3.70.10.10">
    <property type="match status" value="1"/>
</dbReference>
<evidence type="ECO:0000256" key="3">
    <source>
        <dbReference type="ARBA" id="ARBA00022763"/>
    </source>
</evidence>
<dbReference type="PANTHER" id="PTHR10870">
    <property type="entry name" value="CELL CYCLE CHECKPOINT PROTEIN RAD1"/>
    <property type="match status" value="1"/>
</dbReference>
<sequence length="358" mass="38118">MPPSTLFSCSHASPKTLHSLLSCLSLSTGPMEASMVHVYVSPQYLVFSLNAGSAVSESSVHLRQDIFESFQVSAAPGGSPEGSPGGEEELDQSGEFAVSLPLLVSSLTVFGPAALATSLARLSFSRASQILTVILEDASGATSSMALQGGDVEGGEMEDTLNTAFQAEPIVARTILKSKFLKDAVSELRTAGPAPHISLSISDSCLALSASGPQISTVVSLPRSRGVFSTLVTSPPITHRHRYKVAAFFTAMQDPCFVDFILAPANDDEEDEEDGDAPGMTPIPDTHQTGFSFPTQDDPQNLTYPTQQSSARGGGSQLSQLQPQSEADLSQLEERMRSRRGREKEIYSDDEDTEEELV</sequence>
<evidence type="ECO:0000313" key="8">
    <source>
        <dbReference type="Proteomes" id="UP001165060"/>
    </source>
</evidence>
<feature type="region of interest" description="Disordered" evidence="6">
    <location>
        <begin position="267"/>
        <end position="358"/>
    </location>
</feature>
<comment type="caution">
    <text evidence="7">The sequence shown here is derived from an EMBL/GenBank/DDBJ whole genome shotgun (WGS) entry which is preliminary data.</text>
</comment>
<keyword evidence="8" id="KW-1185">Reference proteome</keyword>
<keyword evidence="4" id="KW-0234">DNA repair</keyword>
<keyword evidence="5" id="KW-0539">Nucleus</keyword>
<protein>
    <recommendedName>
        <fullName evidence="9">Cell cycle checkpoint control protein RAD9A</fullName>
    </recommendedName>
</protein>
<evidence type="ECO:0000256" key="1">
    <source>
        <dbReference type="ARBA" id="ARBA00004123"/>
    </source>
</evidence>
<evidence type="ECO:0008006" key="9">
    <source>
        <dbReference type="Google" id="ProtNLM"/>
    </source>
</evidence>
<evidence type="ECO:0000256" key="5">
    <source>
        <dbReference type="ARBA" id="ARBA00023242"/>
    </source>
</evidence>
<keyword evidence="3" id="KW-0227">DNA damage</keyword>
<feature type="compositionally biased region" description="Low complexity" evidence="6">
    <location>
        <begin position="307"/>
        <end position="325"/>
    </location>
</feature>
<name>A0ABQ6MVU0_9STRA</name>
<comment type="subcellular location">
    <subcellularLocation>
        <location evidence="1">Nucleus</location>
    </subcellularLocation>
</comment>
<dbReference type="Proteomes" id="UP001165060">
    <property type="component" value="Unassembled WGS sequence"/>
</dbReference>
<evidence type="ECO:0000256" key="2">
    <source>
        <dbReference type="ARBA" id="ARBA00010991"/>
    </source>
</evidence>
<feature type="compositionally biased region" description="Polar residues" evidence="6">
    <location>
        <begin position="286"/>
        <end position="306"/>
    </location>
</feature>